<feature type="transmembrane region" description="Helical" evidence="6">
    <location>
        <begin position="196"/>
        <end position="218"/>
    </location>
</feature>
<dbReference type="Gene3D" id="1.20.1740.10">
    <property type="entry name" value="Amino acid/polyamine transporter I"/>
    <property type="match status" value="1"/>
</dbReference>
<dbReference type="GO" id="GO:0022857">
    <property type="term" value="F:transmembrane transporter activity"/>
    <property type="evidence" value="ECO:0007669"/>
    <property type="project" value="InterPro"/>
</dbReference>
<reference evidence="7" key="1">
    <citation type="submission" date="2020-08" db="EMBL/GenBank/DDBJ databases">
        <title>Genome public.</title>
        <authorList>
            <person name="Liu C."/>
            <person name="Sun Q."/>
        </authorList>
    </citation>
    <scope>NUCLEOTIDE SEQUENCE</scope>
    <source>
        <strain evidence="7">NSJ-55</strain>
    </source>
</reference>
<dbReference type="PANTHER" id="PTHR42770:SF7">
    <property type="entry name" value="MEMBRANE PROTEIN"/>
    <property type="match status" value="1"/>
</dbReference>
<dbReference type="InterPro" id="IPR002293">
    <property type="entry name" value="AA/rel_permease1"/>
</dbReference>
<feature type="transmembrane region" description="Helical" evidence="6">
    <location>
        <begin position="331"/>
        <end position="348"/>
    </location>
</feature>
<feature type="transmembrane region" description="Helical" evidence="6">
    <location>
        <begin position="354"/>
        <end position="373"/>
    </location>
</feature>
<comment type="caution">
    <text evidence="7">The sequence shown here is derived from an EMBL/GenBank/DDBJ whole genome shotgun (WGS) entry which is preliminary data.</text>
</comment>
<dbReference type="PANTHER" id="PTHR42770">
    <property type="entry name" value="AMINO ACID TRANSPORTER-RELATED"/>
    <property type="match status" value="1"/>
</dbReference>
<dbReference type="GO" id="GO:0005886">
    <property type="term" value="C:plasma membrane"/>
    <property type="evidence" value="ECO:0007669"/>
    <property type="project" value="UniProtKB-SubCell"/>
</dbReference>
<dbReference type="Proteomes" id="UP000652477">
    <property type="component" value="Unassembled WGS sequence"/>
</dbReference>
<feature type="transmembrane region" description="Helical" evidence="6">
    <location>
        <begin position="99"/>
        <end position="116"/>
    </location>
</feature>
<evidence type="ECO:0000256" key="6">
    <source>
        <dbReference type="SAM" id="Phobius"/>
    </source>
</evidence>
<evidence type="ECO:0000256" key="4">
    <source>
        <dbReference type="ARBA" id="ARBA00022989"/>
    </source>
</evidence>
<feature type="transmembrane region" description="Helical" evidence="6">
    <location>
        <begin position="25"/>
        <end position="48"/>
    </location>
</feature>
<feature type="transmembrane region" description="Helical" evidence="6">
    <location>
        <begin position="230"/>
        <end position="258"/>
    </location>
</feature>
<dbReference type="AlphaFoldDB" id="A0A923LHV4"/>
<evidence type="ECO:0000313" key="8">
    <source>
        <dbReference type="Proteomes" id="UP000652477"/>
    </source>
</evidence>
<dbReference type="EMBL" id="JACOPF010000001">
    <property type="protein sequence ID" value="MBC5688565.1"/>
    <property type="molecule type" value="Genomic_DNA"/>
</dbReference>
<comment type="subcellular location">
    <subcellularLocation>
        <location evidence="1">Cell membrane</location>
        <topology evidence="1">Multi-pass membrane protein</topology>
    </subcellularLocation>
</comment>
<feature type="transmembrane region" description="Helical" evidence="6">
    <location>
        <begin position="155"/>
        <end position="176"/>
    </location>
</feature>
<keyword evidence="4 6" id="KW-1133">Transmembrane helix</keyword>
<keyword evidence="5 6" id="KW-0472">Membrane</keyword>
<feature type="transmembrane region" description="Helical" evidence="6">
    <location>
        <begin position="128"/>
        <end position="148"/>
    </location>
</feature>
<evidence type="ECO:0000256" key="1">
    <source>
        <dbReference type="ARBA" id="ARBA00004651"/>
    </source>
</evidence>
<gene>
    <name evidence="7" type="ORF">H8S37_06420</name>
</gene>
<accession>A0A923LHV4</accession>
<feature type="transmembrane region" description="Helical" evidence="6">
    <location>
        <begin position="54"/>
        <end position="78"/>
    </location>
</feature>
<dbReference type="InterPro" id="IPR050367">
    <property type="entry name" value="APC_superfamily"/>
</dbReference>
<evidence type="ECO:0000256" key="3">
    <source>
        <dbReference type="ARBA" id="ARBA00022692"/>
    </source>
</evidence>
<evidence type="ECO:0000256" key="5">
    <source>
        <dbReference type="ARBA" id="ARBA00023136"/>
    </source>
</evidence>
<dbReference type="PIRSF" id="PIRSF006060">
    <property type="entry name" value="AA_transporter"/>
    <property type="match status" value="1"/>
</dbReference>
<keyword evidence="2" id="KW-1003">Cell membrane</keyword>
<proteinExistence type="predicted"/>
<evidence type="ECO:0000313" key="7">
    <source>
        <dbReference type="EMBL" id="MBC5688565.1"/>
    </source>
</evidence>
<evidence type="ECO:0000256" key="2">
    <source>
        <dbReference type="ARBA" id="ARBA00022475"/>
    </source>
</evidence>
<feature type="transmembrane region" description="Helical" evidence="6">
    <location>
        <begin position="394"/>
        <end position="414"/>
    </location>
</feature>
<feature type="transmembrane region" description="Helical" evidence="6">
    <location>
        <begin position="278"/>
        <end position="302"/>
    </location>
</feature>
<feature type="transmembrane region" description="Helical" evidence="6">
    <location>
        <begin position="420"/>
        <end position="438"/>
    </location>
</feature>
<organism evidence="7 8">
    <name type="scientific">Mediterraneibacter hominis</name>
    <dbReference type="NCBI Taxonomy" id="2763054"/>
    <lineage>
        <taxon>Bacteria</taxon>
        <taxon>Bacillati</taxon>
        <taxon>Bacillota</taxon>
        <taxon>Clostridia</taxon>
        <taxon>Lachnospirales</taxon>
        <taxon>Lachnospiraceae</taxon>
        <taxon>Mediterraneibacter</taxon>
    </lineage>
</organism>
<keyword evidence="8" id="KW-1185">Reference proteome</keyword>
<name>A0A923LHV4_9FIRM</name>
<protein>
    <submittedName>
        <fullName evidence="7">Amino acid permease</fullName>
    </submittedName>
</protein>
<keyword evidence="3 6" id="KW-0812">Transmembrane</keyword>
<dbReference type="Pfam" id="PF13520">
    <property type="entry name" value="AA_permease_2"/>
    <property type="match status" value="1"/>
</dbReference>
<sequence length="458" mass="49251">MGNTTNASEEYTTKQLRRVLGKKELISMGIGQIIGSGVFSLTGVAIGYTGRSVIFAFLFGALFSLAVTIPSIFAGSAVRLRGGQYTMASLLLGEKFSGFYIIIYIVGNISIGMYALSLADYLLALVPGIPRVPLAVAALTLFFVINLFGVKDAAIVQNVMVIVLAVALGVFAAVGLFNIEPGYFTNPEPPLFAGGWKGFCMAAIFTSFATTGGGNLVNFSGECKNPTKDLPFAIVLSTLVVTALYTIIGFVAAGVLPVEEVMYQSLAVAAKEFLPGPLYVFFVTGGALLALSTTLNATFGWVTKPVLQASVDGWFPKKLGVINKKYGTPHLLLILFYIVGLIPVISGLDIERIANMSMILMNVTTFLVVVATARLPKILPEAWEKSTFKIPKGALKAICYFCGALLIFQNWLLIEDNTPEIIIGNIILLVLTFVFMVVRYKSGKVKVEISYETEEDGE</sequence>
<dbReference type="RefSeq" id="WP_186875172.1">
    <property type="nucleotide sequence ID" value="NZ_JACOPF010000001.1"/>
</dbReference>